<dbReference type="Proteomes" id="UP000250235">
    <property type="component" value="Unassembled WGS sequence"/>
</dbReference>
<keyword evidence="3" id="KW-1185">Reference proteome</keyword>
<sequence>MRATKESLVSKAQRLSCAINLNQSAESKSQRLSWLSRLSDDIGFLRTTTQPENRDSAIFRSQRIADSYAMRCKYDLNTYLALYTAATSTDLTGVHSQLLTHENTAPTALSICCSTSSPRNPTEAASKLKSAKTSNNKLIEAHSTYGLKPPQAHKPVQGVHCYATSIVFNRPAQVQQATHIQLGSLPCTSSGTHTPKPDRAPAGPARSIQHTIKLDPARTNTWKSPAGRL</sequence>
<dbReference type="EMBL" id="KQ993075">
    <property type="protein sequence ID" value="KZV49323.1"/>
    <property type="molecule type" value="Genomic_DNA"/>
</dbReference>
<protein>
    <submittedName>
        <fullName evidence="2">Uncharacterized protein</fullName>
    </submittedName>
</protein>
<organism evidence="2 3">
    <name type="scientific">Dorcoceras hygrometricum</name>
    <dbReference type="NCBI Taxonomy" id="472368"/>
    <lineage>
        <taxon>Eukaryota</taxon>
        <taxon>Viridiplantae</taxon>
        <taxon>Streptophyta</taxon>
        <taxon>Embryophyta</taxon>
        <taxon>Tracheophyta</taxon>
        <taxon>Spermatophyta</taxon>
        <taxon>Magnoliopsida</taxon>
        <taxon>eudicotyledons</taxon>
        <taxon>Gunneridae</taxon>
        <taxon>Pentapetalae</taxon>
        <taxon>asterids</taxon>
        <taxon>lamiids</taxon>
        <taxon>Lamiales</taxon>
        <taxon>Gesneriaceae</taxon>
        <taxon>Didymocarpoideae</taxon>
        <taxon>Trichosporeae</taxon>
        <taxon>Loxocarpinae</taxon>
        <taxon>Dorcoceras</taxon>
    </lineage>
</organism>
<dbReference type="AlphaFoldDB" id="A0A2Z7CRB5"/>
<name>A0A2Z7CRB5_9LAMI</name>
<accession>A0A2Z7CRB5</accession>
<gene>
    <name evidence="2" type="ORF">F511_38590</name>
</gene>
<evidence type="ECO:0000256" key="1">
    <source>
        <dbReference type="SAM" id="MobiDB-lite"/>
    </source>
</evidence>
<feature type="region of interest" description="Disordered" evidence="1">
    <location>
        <begin position="185"/>
        <end position="209"/>
    </location>
</feature>
<proteinExistence type="predicted"/>
<reference evidence="2 3" key="1">
    <citation type="journal article" date="2015" name="Proc. Natl. Acad. Sci. U.S.A.">
        <title>The resurrection genome of Boea hygrometrica: A blueprint for survival of dehydration.</title>
        <authorList>
            <person name="Xiao L."/>
            <person name="Yang G."/>
            <person name="Zhang L."/>
            <person name="Yang X."/>
            <person name="Zhao S."/>
            <person name="Ji Z."/>
            <person name="Zhou Q."/>
            <person name="Hu M."/>
            <person name="Wang Y."/>
            <person name="Chen M."/>
            <person name="Xu Y."/>
            <person name="Jin H."/>
            <person name="Xiao X."/>
            <person name="Hu G."/>
            <person name="Bao F."/>
            <person name="Hu Y."/>
            <person name="Wan P."/>
            <person name="Li L."/>
            <person name="Deng X."/>
            <person name="Kuang T."/>
            <person name="Xiang C."/>
            <person name="Zhu J.K."/>
            <person name="Oliver M.J."/>
            <person name="He Y."/>
        </authorList>
    </citation>
    <scope>NUCLEOTIDE SEQUENCE [LARGE SCALE GENOMIC DNA]</scope>
    <source>
        <strain evidence="3">cv. XS01</strain>
    </source>
</reference>
<evidence type="ECO:0000313" key="3">
    <source>
        <dbReference type="Proteomes" id="UP000250235"/>
    </source>
</evidence>
<evidence type="ECO:0000313" key="2">
    <source>
        <dbReference type="EMBL" id="KZV49323.1"/>
    </source>
</evidence>